<dbReference type="SUPFAM" id="SSF102588">
    <property type="entry name" value="LmbE-like"/>
    <property type="match status" value="1"/>
</dbReference>
<evidence type="ECO:0000313" key="4">
    <source>
        <dbReference type="EMBL" id="CAB4937429.1"/>
    </source>
</evidence>
<protein>
    <submittedName>
        <fullName evidence="1">Unannotated protein</fullName>
    </submittedName>
</protein>
<dbReference type="PANTHER" id="PTHR12993:SF11">
    <property type="entry name" value="N-ACETYLGLUCOSAMINYL-PHOSPHATIDYLINOSITOL DE-N-ACETYLASE"/>
    <property type="match status" value="1"/>
</dbReference>
<sequence>MLPVADSLCVLTVHAHPDDEASKGAPTLARYHAEGVRTVLVCCTGGEEGDLQNPGLRESGQPFHGLSPEQEKLLLAQVRPGELARSAEIIGFDEVVMLGYRDSGMVDSVANQHPDCFHTAPLDEAVGRLVVVIRRERPQVIITYGDDQRSYPHPDHVKVHDISIPAFERAGDPAWYPEAGEPWQPLKMYYSVWSRARMVAVHEGMIRHRGESPYDQAWLDRPGHDDRITTKLEISAYLSARSGSLRAHATQVDPKEPWWFGLSDEQLADVYPWEDWILARSLVGVPADGELEDDLFAGVSERVLGIGE</sequence>
<reference evidence="1" key="1">
    <citation type="submission" date="2020-05" db="EMBL/GenBank/DDBJ databases">
        <authorList>
            <person name="Chiriac C."/>
            <person name="Salcher M."/>
            <person name="Ghai R."/>
            <person name="Kavagutti S V."/>
        </authorList>
    </citation>
    <scope>NUCLEOTIDE SEQUENCE</scope>
</reference>
<dbReference type="AlphaFoldDB" id="A0A6J6A740"/>
<dbReference type="EMBL" id="CAFBMT010000010">
    <property type="protein sequence ID" value="CAB4937429.1"/>
    <property type="molecule type" value="Genomic_DNA"/>
</dbReference>
<dbReference type="Pfam" id="PF02585">
    <property type="entry name" value="PIG-L"/>
    <property type="match status" value="1"/>
</dbReference>
<dbReference type="InterPro" id="IPR024078">
    <property type="entry name" value="LmbE-like_dom_sf"/>
</dbReference>
<dbReference type="EMBL" id="CAESGF010000008">
    <property type="protein sequence ID" value="CAB4363886.1"/>
    <property type="molecule type" value="Genomic_DNA"/>
</dbReference>
<dbReference type="InterPro" id="IPR003737">
    <property type="entry name" value="GlcNAc_PI_deacetylase-related"/>
</dbReference>
<evidence type="ECO:0000313" key="2">
    <source>
        <dbReference type="EMBL" id="CAB4700905.1"/>
    </source>
</evidence>
<gene>
    <name evidence="2" type="ORF">UFOPK2656_00052</name>
    <name evidence="3" type="ORF">UFOPK3267_00657</name>
    <name evidence="4" type="ORF">UFOPK3651_01902</name>
    <name evidence="1" type="ORF">UFOPK4189_01656</name>
</gene>
<name>A0A6J6A740_9ZZZZ</name>
<organism evidence="1">
    <name type="scientific">freshwater metagenome</name>
    <dbReference type="NCBI Taxonomy" id="449393"/>
    <lineage>
        <taxon>unclassified sequences</taxon>
        <taxon>metagenomes</taxon>
        <taxon>ecological metagenomes</taxon>
    </lineage>
</organism>
<dbReference type="EMBL" id="CAFBIY010000024">
    <property type="protein sequence ID" value="CAB4848197.1"/>
    <property type="molecule type" value="Genomic_DNA"/>
</dbReference>
<accession>A0A6J6A740</accession>
<dbReference type="GO" id="GO:0016811">
    <property type="term" value="F:hydrolase activity, acting on carbon-nitrogen (but not peptide) bonds, in linear amides"/>
    <property type="evidence" value="ECO:0007669"/>
    <property type="project" value="TreeGrafter"/>
</dbReference>
<dbReference type="PANTHER" id="PTHR12993">
    <property type="entry name" value="N-ACETYLGLUCOSAMINYL-PHOSPHATIDYLINOSITOL DE-N-ACETYLASE-RELATED"/>
    <property type="match status" value="1"/>
</dbReference>
<dbReference type="Gene3D" id="3.40.50.10320">
    <property type="entry name" value="LmbE-like"/>
    <property type="match status" value="1"/>
</dbReference>
<evidence type="ECO:0000313" key="3">
    <source>
        <dbReference type="EMBL" id="CAB4848197.1"/>
    </source>
</evidence>
<proteinExistence type="predicted"/>
<evidence type="ECO:0000313" key="1">
    <source>
        <dbReference type="EMBL" id="CAB4363886.1"/>
    </source>
</evidence>
<dbReference type="EMBL" id="CAEZYF010000001">
    <property type="protein sequence ID" value="CAB4700905.1"/>
    <property type="molecule type" value="Genomic_DNA"/>
</dbReference>